<dbReference type="InterPro" id="IPR050136">
    <property type="entry name" value="FA_oxidation_alpha_subunit"/>
</dbReference>
<dbReference type="EMBL" id="QNTQ01000014">
    <property type="protein sequence ID" value="RBI83865.1"/>
    <property type="molecule type" value="Genomic_DNA"/>
</dbReference>
<dbReference type="SUPFAM" id="SSF51735">
    <property type="entry name" value="NAD(P)-binding Rossmann-fold domains"/>
    <property type="match status" value="1"/>
</dbReference>
<dbReference type="GO" id="GO:0070403">
    <property type="term" value="F:NAD+ binding"/>
    <property type="evidence" value="ECO:0007669"/>
    <property type="project" value="InterPro"/>
</dbReference>
<proteinExistence type="predicted"/>
<dbReference type="SUPFAM" id="SSF48179">
    <property type="entry name" value="6-phosphogluconate dehydrogenase C-terminal domain-like"/>
    <property type="match status" value="2"/>
</dbReference>
<evidence type="ECO:0000259" key="3">
    <source>
        <dbReference type="Pfam" id="PF00725"/>
    </source>
</evidence>
<accession>A0A365U617</accession>
<dbReference type="OrthoDB" id="7192590at2"/>
<feature type="region of interest" description="Disordered" evidence="2">
    <location>
        <begin position="1"/>
        <end position="25"/>
    </location>
</feature>
<dbReference type="InterPro" id="IPR006176">
    <property type="entry name" value="3-OHacyl-CoA_DH_NAD-bd"/>
</dbReference>
<dbReference type="InterPro" id="IPR006108">
    <property type="entry name" value="3HC_DH_C"/>
</dbReference>
<dbReference type="InterPro" id="IPR008927">
    <property type="entry name" value="6-PGluconate_DH-like_C_sf"/>
</dbReference>
<keyword evidence="6" id="KW-1185">Reference proteome</keyword>
<dbReference type="GO" id="GO:0004300">
    <property type="term" value="F:enoyl-CoA hydratase activity"/>
    <property type="evidence" value="ECO:0007669"/>
    <property type="project" value="TreeGrafter"/>
</dbReference>
<dbReference type="GO" id="GO:0016509">
    <property type="term" value="F:long-chain (3S)-3-hydroxyacyl-CoA dehydrogenase (NAD+) activity"/>
    <property type="evidence" value="ECO:0007669"/>
    <property type="project" value="TreeGrafter"/>
</dbReference>
<evidence type="ECO:0008006" key="7">
    <source>
        <dbReference type="Google" id="ProtNLM"/>
    </source>
</evidence>
<evidence type="ECO:0000256" key="2">
    <source>
        <dbReference type="SAM" id="MobiDB-lite"/>
    </source>
</evidence>
<dbReference type="Gene3D" id="1.10.1040.50">
    <property type="match status" value="1"/>
</dbReference>
<evidence type="ECO:0000313" key="5">
    <source>
        <dbReference type="EMBL" id="RBI83865.1"/>
    </source>
</evidence>
<dbReference type="GO" id="GO:0006635">
    <property type="term" value="P:fatty acid beta-oxidation"/>
    <property type="evidence" value="ECO:0007669"/>
    <property type="project" value="TreeGrafter"/>
</dbReference>
<reference evidence="5 6" key="1">
    <citation type="submission" date="2018-07" db="EMBL/GenBank/DDBJ databases">
        <title>Rhodosalinus sp. strain E84T genomic sequence and assembly.</title>
        <authorList>
            <person name="Liu Z.-W."/>
            <person name="Lu D.-C."/>
        </authorList>
    </citation>
    <scope>NUCLEOTIDE SEQUENCE [LARGE SCALE GENOMIC DNA]</scope>
    <source>
        <strain evidence="5 6">E84</strain>
    </source>
</reference>
<organism evidence="5 6">
    <name type="scientific">Rhodosalinus halophilus</name>
    <dbReference type="NCBI Taxonomy" id="2259333"/>
    <lineage>
        <taxon>Bacteria</taxon>
        <taxon>Pseudomonadati</taxon>
        <taxon>Pseudomonadota</taxon>
        <taxon>Alphaproteobacteria</taxon>
        <taxon>Rhodobacterales</taxon>
        <taxon>Paracoccaceae</taxon>
        <taxon>Rhodosalinus</taxon>
    </lineage>
</organism>
<evidence type="ECO:0000256" key="1">
    <source>
        <dbReference type="ARBA" id="ARBA00023002"/>
    </source>
</evidence>
<feature type="domain" description="3-hydroxyacyl-CoA dehydrogenase C-terminal" evidence="3">
    <location>
        <begin position="221"/>
        <end position="303"/>
    </location>
</feature>
<dbReference type="Pfam" id="PF00725">
    <property type="entry name" value="3HCDH"/>
    <property type="match status" value="1"/>
</dbReference>
<dbReference type="AlphaFoldDB" id="A0A365U617"/>
<dbReference type="PANTHER" id="PTHR43612:SF3">
    <property type="entry name" value="TRIFUNCTIONAL ENZYME SUBUNIT ALPHA, MITOCHONDRIAL"/>
    <property type="match status" value="1"/>
</dbReference>
<dbReference type="Proteomes" id="UP000253370">
    <property type="component" value="Unassembled WGS sequence"/>
</dbReference>
<dbReference type="RefSeq" id="WP_113290205.1">
    <property type="nucleotide sequence ID" value="NZ_QNTQ01000014.1"/>
</dbReference>
<evidence type="ECO:0000259" key="4">
    <source>
        <dbReference type="Pfam" id="PF02737"/>
    </source>
</evidence>
<feature type="domain" description="3-hydroxyacyl-CoA dehydrogenase NAD binding" evidence="4">
    <location>
        <begin position="51"/>
        <end position="210"/>
    </location>
</feature>
<comment type="caution">
    <text evidence="5">The sequence shown here is derived from an EMBL/GenBank/DDBJ whole genome shotgun (WGS) entry which is preliminary data.</text>
</comment>
<dbReference type="Pfam" id="PF02737">
    <property type="entry name" value="3HCDH_N"/>
    <property type="match status" value="1"/>
</dbReference>
<protein>
    <recommendedName>
        <fullName evidence="7">3-hydroxyacyl-CoA dehydrogenase</fullName>
    </recommendedName>
</protein>
<gene>
    <name evidence="5" type="ORF">DRV85_14545</name>
</gene>
<dbReference type="Gene3D" id="3.40.50.720">
    <property type="entry name" value="NAD(P)-binding Rossmann-like Domain"/>
    <property type="match status" value="1"/>
</dbReference>
<dbReference type="InterPro" id="IPR036291">
    <property type="entry name" value="NAD(P)-bd_dom_sf"/>
</dbReference>
<dbReference type="PANTHER" id="PTHR43612">
    <property type="entry name" value="TRIFUNCTIONAL ENZYME SUBUNIT ALPHA"/>
    <property type="match status" value="1"/>
</dbReference>
<evidence type="ECO:0000313" key="6">
    <source>
        <dbReference type="Proteomes" id="UP000253370"/>
    </source>
</evidence>
<keyword evidence="1" id="KW-0560">Oxidoreductase</keyword>
<name>A0A365U617_9RHOB</name>
<sequence>MTQTTAEPFGAPPPTAERRAAAAAHLRRAVEAAAARSAEATRGAAPPERPAVLGSGPAAVALAGALAAAGFAVTLHEPDPHDAARARDMLGRFLADEPGARWRVEGADDALARADMALVPEAGAERVVEQIAAVMQRLPEGATIAVALGGAGLARLAEALGEPPALVGLTLQPPAHATRLAEVATHPATAQEARASAYALAGALGRITLETRGAPLAESLLLSLHDMADRLLIEGAEPWTLDAAMTGFGYATGPLEAQDLAGLPALAAARAQRADGPPELPIRPRMLAEGRLGKAAGVGWYRYPGGGGAVIDPLIEDLIHEEAHFAGVAEVHSGAGDLREALLLAQIAEAVHLLGSGAAGDAAALDLASVHGAGFPEARGGVLRYAAEVGAARLGQALDRLQGRLLPDRAATLRRALSSGTADPARGKVVFRADEPRVMRH</sequence>